<evidence type="ECO:0000256" key="13">
    <source>
        <dbReference type="ARBA" id="ARBA00023136"/>
    </source>
</evidence>
<evidence type="ECO:0000256" key="5">
    <source>
        <dbReference type="ARBA" id="ARBA00022553"/>
    </source>
</evidence>
<keyword evidence="5" id="KW-0597">Phosphoprotein</keyword>
<evidence type="ECO:0000256" key="14">
    <source>
        <dbReference type="SAM" id="Phobius"/>
    </source>
</evidence>
<keyword evidence="13 14" id="KW-0472">Membrane</keyword>
<keyword evidence="10" id="KW-0067">ATP-binding</keyword>
<dbReference type="SMART" id="SM00388">
    <property type="entry name" value="HisKA"/>
    <property type="match status" value="1"/>
</dbReference>
<dbReference type="OrthoDB" id="9773956at2"/>
<dbReference type="PANTHER" id="PTHR45528:SF1">
    <property type="entry name" value="SENSOR HISTIDINE KINASE CPXA"/>
    <property type="match status" value="1"/>
</dbReference>
<dbReference type="SMART" id="SM00387">
    <property type="entry name" value="HATPase_c"/>
    <property type="match status" value="1"/>
</dbReference>
<dbReference type="PRINTS" id="PR00344">
    <property type="entry name" value="BCTRLSENSOR"/>
</dbReference>
<name>A0A7C8GQB2_9BACI</name>
<evidence type="ECO:0000256" key="4">
    <source>
        <dbReference type="ARBA" id="ARBA00022475"/>
    </source>
</evidence>
<keyword evidence="7 14" id="KW-0812">Transmembrane</keyword>
<dbReference type="InterPro" id="IPR003594">
    <property type="entry name" value="HATPase_dom"/>
</dbReference>
<dbReference type="CDD" id="cd00075">
    <property type="entry name" value="HATPase"/>
    <property type="match status" value="1"/>
</dbReference>
<dbReference type="EMBL" id="WEID01000128">
    <property type="protein sequence ID" value="KAB8125745.1"/>
    <property type="molecule type" value="Genomic_DNA"/>
</dbReference>
<evidence type="ECO:0000256" key="9">
    <source>
        <dbReference type="ARBA" id="ARBA00022777"/>
    </source>
</evidence>
<dbReference type="Gene3D" id="6.10.340.10">
    <property type="match status" value="1"/>
</dbReference>
<evidence type="ECO:0000256" key="8">
    <source>
        <dbReference type="ARBA" id="ARBA00022741"/>
    </source>
</evidence>
<keyword evidence="6" id="KW-0808">Transferase</keyword>
<protein>
    <recommendedName>
        <fullName evidence="3">histidine kinase</fullName>
        <ecNumber evidence="3">2.7.13.3</ecNumber>
    </recommendedName>
</protein>
<dbReference type="EC" id="2.7.13.3" evidence="3"/>
<dbReference type="InterPro" id="IPR003661">
    <property type="entry name" value="HisK_dim/P_dom"/>
</dbReference>
<dbReference type="InterPro" id="IPR036097">
    <property type="entry name" value="HisK_dim/P_sf"/>
</dbReference>
<keyword evidence="8" id="KW-0547">Nucleotide-binding</keyword>
<keyword evidence="17" id="KW-1185">Reference proteome</keyword>
<dbReference type="InterPro" id="IPR005467">
    <property type="entry name" value="His_kinase_dom"/>
</dbReference>
<evidence type="ECO:0000256" key="6">
    <source>
        <dbReference type="ARBA" id="ARBA00022679"/>
    </source>
</evidence>
<evidence type="ECO:0000313" key="17">
    <source>
        <dbReference type="Proteomes" id="UP000480246"/>
    </source>
</evidence>
<comment type="subcellular location">
    <subcellularLocation>
        <location evidence="2">Cell membrane</location>
        <topology evidence="2">Multi-pass membrane protein</topology>
    </subcellularLocation>
</comment>
<evidence type="ECO:0000256" key="3">
    <source>
        <dbReference type="ARBA" id="ARBA00012438"/>
    </source>
</evidence>
<dbReference type="Pfam" id="PF02518">
    <property type="entry name" value="HATPase_c"/>
    <property type="match status" value="1"/>
</dbReference>
<dbReference type="SUPFAM" id="SSF47384">
    <property type="entry name" value="Homodimeric domain of signal transducing histidine kinase"/>
    <property type="match status" value="1"/>
</dbReference>
<evidence type="ECO:0000256" key="2">
    <source>
        <dbReference type="ARBA" id="ARBA00004651"/>
    </source>
</evidence>
<dbReference type="GO" id="GO:0000155">
    <property type="term" value="F:phosphorelay sensor kinase activity"/>
    <property type="evidence" value="ECO:0007669"/>
    <property type="project" value="InterPro"/>
</dbReference>
<proteinExistence type="predicted"/>
<dbReference type="Proteomes" id="UP000480246">
    <property type="component" value="Unassembled WGS sequence"/>
</dbReference>
<reference evidence="16 17" key="1">
    <citation type="submission" date="2019-10" db="EMBL/GenBank/DDBJ databases">
        <title>Gracilibacillus sp. nov. isolated from rice seeds.</title>
        <authorList>
            <person name="He S."/>
        </authorList>
    </citation>
    <scope>NUCLEOTIDE SEQUENCE [LARGE SCALE GENOMIC DNA]</scope>
    <source>
        <strain evidence="16 17">TD8</strain>
    </source>
</reference>
<dbReference type="InterPro" id="IPR004358">
    <property type="entry name" value="Sig_transdc_His_kin-like_C"/>
</dbReference>
<sequence length="334" mass="38178">MLRNKEIAYFLLSFVTVGVVMTTISAVLFSGNVVLFVVITFIILFVIYFIYTYYRYRKISQLSSYLRRINSGDYGLDIRDNKEGELSILQNEIYKVTLKLSEQNKLLEQDKVKLNNAISDISHQIKTPLTSMMVMADLLGDHKLEESKRIEFTRNIQSQLERMEWLVTTLLKLAKIDAGVVRFKKEPYPVTELVKKAVESVTIPIDIKEQTLQVNGEDTIMISGDFNWTKEALINILKNCVEHTKEKGRITISFTENTLYTLITVEDNGKGIAKSDLPYIFKRFYKGKDGSEESVGIGLAMAYSIITNQQGDIEVTSKEGEGTQFHLKFYKAII</sequence>
<feature type="domain" description="Histidine kinase" evidence="15">
    <location>
        <begin position="120"/>
        <end position="333"/>
    </location>
</feature>
<dbReference type="Pfam" id="PF00512">
    <property type="entry name" value="HisKA"/>
    <property type="match status" value="1"/>
</dbReference>
<accession>A0A7C8GQB2</accession>
<evidence type="ECO:0000256" key="7">
    <source>
        <dbReference type="ARBA" id="ARBA00022692"/>
    </source>
</evidence>
<dbReference type="CDD" id="cd00082">
    <property type="entry name" value="HisKA"/>
    <property type="match status" value="1"/>
</dbReference>
<dbReference type="GO" id="GO:0005886">
    <property type="term" value="C:plasma membrane"/>
    <property type="evidence" value="ECO:0007669"/>
    <property type="project" value="UniProtKB-SubCell"/>
</dbReference>
<evidence type="ECO:0000256" key="10">
    <source>
        <dbReference type="ARBA" id="ARBA00022840"/>
    </source>
</evidence>
<dbReference type="InterPro" id="IPR050398">
    <property type="entry name" value="HssS/ArlS-like"/>
</dbReference>
<dbReference type="PROSITE" id="PS50109">
    <property type="entry name" value="HIS_KIN"/>
    <property type="match status" value="1"/>
</dbReference>
<comment type="catalytic activity">
    <reaction evidence="1">
        <text>ATP + protein L-histidine = ADP + protein N-phospho-L-histidine.</text>
        <dbReference type="EC" id="2.7.13.3"/>
    </reaction>
</comment>
<keyword evidence="9 16" id="KW-0418">Kinase</keyword>
<gene>
    <name evidence="16" type="ORF">F9U64_21855</name>
</gene>
<comment type="caution">
    <text evidence="16">The sequence shown here is derived from an EMBL/GenBank/DDBJ whole genome shotgun (WGS) entry which is preliminary data.</text>
</comment>
<evidence type="ECO:0000313" key="16">
    <source>
        <dbReference type="EMBL" id="KAB8125745.1"/>
    </source>
</evidence>
<feature type="transmembrane region" description="Helical" evidence="14">
    <location>
        <begin position="7"/>
        <end position="28"/>
    </location>
</feature>
<keyword evidence="4" id="KW-1003">Cell membrane</keyword>
<evidence type="ECO:0000259" key="15">
    <source>
        <dbReference type="PROSITE" id="PS50109"/>
    </source>
</evidence>
<keyword evidence="11 14" id="KW-1133">Transmembrane helix</keyword>
<dbReference type="Gene3D" id="1.10.287.130">
    <property type="match status" value="1"/>
</dbReference>
<dbReference type="GO" id="GO:0005524">
    <property type="term" value="F:ATP binding"/>
    <property type="evidence" value="ECO:0007669"/>
    <property type="project" value="UniProtKB-KW"/>
</dbReference>
<dbReference type="RefSeq" id="WP_153407004.1">
    <property type="nucleotide sequence ID" value="NZ_ML762459.1"/>
</dbReference>
<dbReference type="AlphaFoldDB" id="A0A7C8GQB2"/>
<dbReference type="SUPFAM" id="SSF55874">
    <property type="entry name" value="ATPase domain of HSP90 chaperone/DNA topoisomerase II/histidine kinase"/>
    <property type="match status" value="1"/>
</dbReference>
<keyword evidence="12" id="KW-0902">Two-component regulatory system</keyword>
<evidence type="ECO:0000256" key="11">
    <source>
        <dbReference type="ARBA" id="ARBA00022989"/>
    </source>
</evidence>
<evidence type="ECO:0000256" key="1">
    <source>
        <dbReference type="ARBA" id="ARBA00000085"/>
    </source>
</evidence>
<dbReference type="PANTHER" id="PTHR45528">
    <property type="entry name" value="SENSOR HISTIDINE KINASE CPXA"/>
    <property type="match status" value="1"/>
</dbReference>
<dbReference type="InterPro" id="IPR036890">
    <property type="entry name" value="HATPase_C_sf"/>
</dbReference>
<organism evidence="16 17">
    <name type="scientific">Gracilibacillus oryzae</name>
    <dbReference type="NCBI Taxonomy" id="1672701"/>
    <lineage>
        <taxon>Bacteria</taxon>
        <taxon>Bacillati</taxon>
        <taxon>Bacillota</taxon>
        <taxon>Bacilli</taxon>
        <taxon>Bacillales</taxon>
        <taxon>Bacillaceae</taxon>
        <taxon>Gracilibacillus</taxon>
    </lineage>
</organism>
<evidence type="ECO:0000256" key="12">
    <source>
        <dbReference type="ARBA" id="ARBA00023012"/>
    </source>
</evidence>
<feature type="transmembrane region" description="Helical" evidence="14">
    <location>
        <begin position="34"/>
        <end position="54"/>
    </location>
</feature>
<dbReference type="Gene3D" id="3.30.565.10">
    <property type="entry name" value="Histidine kinase-like ATPase, C-terminal domain"/>
    <property type="match status" value="1"/>
</dbReference>